<feature type="domain" description="GT44" evidence="1">
    <location>
        <begin position="6"/>
        <end position="57"/>
    </location>
</feature>
<reference evidence="2 4" key="1">
    <citation type="submission" date="2014-04" db="EMBL/GenBank/DDBJ databases">
        <authorList>
            <person name="Bishop-Lilly K.A."/>
            <person name="Broomall S.M."/>
            <person name="Chain P.S."/>
            <person name="Chertkov O."/>
            <person name="Coyne S.R."/>
            <person name="Daligault H.E."/>
            <person name="Davenport K.W."/>
            <person name="Erkkila T."/>
            <person name="Frey K.G."/>
            <person name="Gibbons H.S."/>
            <person name="Gu W."/>
            <person name="Jaissle J."/>
            <person name="Johnson S.L."/>
            <person name="Koroleva G.I."/>
            <person name="Ladner J.T."/>
            <person name="Lo C.-C."/>
            <person name="Minogue T.D."/>
            <person name="Munk C."/>
            <person name="Palacios G.F."/>
            <person name="Redden C.L."/>
            <person name="Rosenzweig C.N."/>
            <person name="Scholz M.B."/>
            <person name="Teshima H."/>
            <person name="Xu Y."/>
        </authorList>
    </citation>
    <scope>NUCLEOTIDE SEQUENCE [LARGE SCALE GENOMIC DNA]</scope>
    <source>
        <strain evidence="2">Gladioli</strain>
        <strain evidence="4">gladioli</strain>
    </source>
</reference>
<comment type="caution">
    <text evidence="3">The sequence shown here is derived from an EMBL/GenBank/DDBJ whole genome shotgun (WGS) entry which is preliminary data.</text>
</comment>
<dbReference type="KEGG" id="bgo:BM43_7151"/>
<keyword evidence="3" id="KW-0808">Transferase</keyword>
<proteinExistence type="predicted"/>
<dbReference type="Pfam" id="PF12919">
    <property type="entry name" value="TcdA_TcdB"/>
    <property type="match status" value="2"/>
</dbReference>
<dbReference type="Proteomes" id="UP000220629">
    <property type="component" value="Unassembled WGS sequence"/>
</dbReference>
<dbReference type="SUPFAM" id="SSF53448">
    <property type="entry name" value="Nucleotide-diphospho-sugar transferases"/>
    <property type="match status" value="1"/>
</dbReference>
<reference evidence="5" key="2">
    <citation type="submission" date="2017-09" db="EMBL/GenBank/DDBJ databases">
        <title>FDA dAtabase for Regulatory Grade micrObial Sequences (FDA-ARGOS): Supporting development and validation of Infectious Disease Dx tests.</title>
        <authorList>
            <person name="Minogue T."/>
            <person name="Wolcott M."/>
            <person name="Wasieloski L."/>
            <person name="Aguilar W."/>
            <person name="Moore D."/>
            <person name="Tallon L."/>
            <person name="Sadzewicz L."/>
            <person name="Ott S."/>
            <person name="Zhao X."/>
            <person name="Nagaraj S."/>
            <person name="Vavikolanu K."/>
            <person name="Aluvathingal J."/>
            <person name="Nadendla S."/>
            <person name="Sichtig H."/>
        </authorList>
    </citation>
    <scope>NUCLEOTIDE SEQUENCE [LARGE SCALE GENOMIC DNA]</scope>
    <source>
        <strain evidence="5">FDAARGOS_390</strain>
    </source>
</reference>
<dbReference type="InterPro" id="IPR029044">
    <property type="entry name" value="Nucleotide-diphossugar_trans"/>
</dbReference>
<dbReference type="GO" id="GO:0016020">
    <property type="term" value="C:membrane"/>
    <property type="evidence" value="ECO:0007669"/>
    <property type="project" value="GOC"/>
</dbReference>
<name>A0A095F6Q7_BURGA</name>
<feature type="domain" description="GT44" evidence="1">
    <location>
        <begin position="75"/>
        <end position="171"/>
    </location>
</feature>
<dbReference type="GO" id="GO:0000030">
    <property type="term" value="F:mannosyltransferase activity"/>
    <property type="evidence" value="ECO:0007669"/>
    <property type="project" value="TreeGrafter"/>
</dbReference>
<organism evidence="3 5">
    <name type="scientific">Burkholderia gladioli</name>
    <name type="common">Pseudomonas marginata</name>
    <name type="synonym">Phytomonas marginata</name>
    <dbReference type="NCBI Taxonomy" id="28095"/>
    <lineage>
        <taxon>Bacteria</taxon>
        <taxon>Pseudomonadati</taxon>
        <taxon>Pseudomonadota</taxon>
        <taxon>Betaproteobacteria</taxon>
        <taxon>Burkholderiales</taxon>
        <taxon>Burkholderiaceae</taxon>
        <taxon>Burkholderia</taxon>
    </lineage>
</organism>
<evidence type="ECO:0000259" key="1">
    <source>
        <dbReference type="Pfam" id="PF12919"/>
    </source>
</evidence>
<dbReference type="RefSeq" id="WP_036054687.1">
    <property type="nucleotide sequence ID" value="NZ_CADEPO010000019.1"/>
</dbReference>
<dbReference type="InterPro" id="IPR024770">
    <property type="entry name" value="TcdA/TcdB_cat"/>
</dbReference>
<dbReference type="Proteomes" id="UP000029590">
    <property type="component" value="Unassembled WGS sequence"/>
</dbReference>
<dbReference type="GO" id="GO:0051999">
    <property type="term" value="P:mannosyl-inositol phosphorylceramide biosynthetic process"/>
    <property type="evidence" value="ECO:0007669"/>
    <property type="project" value="TreeGrafter"/>
</dbReference>
<evidence type="ECO:0000313" key="4">
    <source>
        <dbReference type="Proteomes" id="UP000029590"/>
    </source>
</evidence>
<reference evidence="3" key="3">
    <citation type="submission" date="2017-09" db="EMBL/GenBank/DDBJ databases">
        <title>FDA dAtabase for Regulatory Grade micrObial Sequences (FDA-ARGOS): Supporting development and validation of Infectious Disease Dx tests.</title>
        <authorList>
            <person name="Minogue T."/>
            <person name="Wolcott M."/>
            <person name="Wasieloski L."/>
            <person name="Aguilar W."/>
            <person name="Moore D."/>
            <person name="Tallon L.J."/>
            <person name="Sadzewicz L."/>
            <person name="Ott S."/>
            <person name="Zhao X."/>
            <person name="Nagaraj S."/>
            <person name="Vavikolanu K."/>
            <person name="Aluvathingal J."/>
            <person name="Nadendla S."/>
            <person name="Sichtig H."/>
        </authorList>
    </citation>
    <scope>NUCLEOTIDE SEQUENCE</scope>
    <source>
        <strain evidence="3">FDAARGOS_390</strain>
    </source>
</reference>
<evidence type="ECO:0000313" key="2">
    <source>
        <dbReference type="EMBL" id="KGC13406.1"/>
    </source>
</evidence>
<accession>A0A095F6Q7</accession>
<dbReference type="AlphaFoldDB" id="A0A095F6Q7"/>
<sequence length="332" mass="37235">MKAIPKQVHIIWIGGDIPARNRACIQTFVRQNPDWTVNLWFDANQLLTGERRSVVKEQLGGTATPDDWKAMAGNLGAGGDTATIQYLAMHFNQRGEVLRGKRLAQVNAIASFCATNGIKLREVQRDLKMGKNAAIYQRELVDRGANFGAASDVLRIEILLQEGGLYVDTDVDCVAPLGSLICHQSYPRFSAVSHLWRNGISESEWKDDSWWARNFSGQTPPPVSNSIIASHAGCKGLKSYRQLINANFTSMRTSEQMQDLYFNDVRTSTIRMTGPSVASKSSGFEAARSATVTPKSGDAVTQFSDERKLEMRDHWYFPMYCVQDKYFHDWLQ</sequence>
<dbReference type="PANTHER" id="PTHR32385">
    <property type="entry name" value="MANNOSYL PHOSPHORYLINOSITOL CERAMIDE SYNTHASE"/>
    <property type="match status" value="1"/>
</dbReference>
<protein>
    <submittedName>
        <fullName evidence="2 3">Glycosyltransferase</fullName>
    </submittedName>
</protein>
<accession>A0A0D5DBT3</accession>
<dbReference type="EMBL" id="JPGG01000016">
    <property type="protein sequence ID" value="KGC13406.1"/>
    <property type="molecule type" value="Genomic_DNA"/>
</dbReference>
<dbReference type="GeneID" id="66461960"/>
<dbReference type="InterPro" id="IPR051706">
    <property type="entry name" value="Glycosyltransferase_domain"/>
</dbReference>
<dbReference type="OrthoDB" id="9802987at2"/>
<dbReference type="EMBL" id="PDDY01000001">
    <property type="protein sequence ID" value="PEH41492.1"/>
    <property type="molecule type" value="Genomic_DNA"/>
</dbReference>
<evidence type="ECO:0000313" key="3">
    <source>
        <dbReference type="EMBL" id="PEH41492.1"/>
    </source>
</evidence>
<dbReference type="PANTHER" id="PTHR32385:SF15">
    <property type="entry name" value="INOSITOL PHOSPHOCERAMIDE MANNOSYLTRANSFERASE 1"/>
    <property type="match status" value="1"/>
</dbReference>
<gene>
    <name evidence="3" type="ORF">CRM94_04580</name>
    <name evidence="2" type="ORF">DM48_614</name>
</gene>
<dbReference type="Gene3D" id="3.90.550.20">
    <property type="match status" value="1"/>
</dbReference>
<evidence type="ECO:0000313" key="5">
    <source>
        <dbReference type="Proteomes" id="UP000220629"/>
    </source>
</evidence>